<reference evidence="1 2" key="1">
    <citation type="journal article" date="2011" name="J. Bacteriol.">
        <title>Complete genome sequence of seawater bacterium Glaciecola nitratireducens FR1064T.</title>
        <authorList>
            <person name="Bian F."/>
            <person name="Qin Q.L."/>
            <person name="Xie B.B."/>
            <person name="Shu Y.L."/>
            <person name="Zhang X.Y."/>
            <person name="Yu Y."/>
            <person name="Chen B."/>
            <person name="Chen X.L."/>
            <person name="Zhou B.C."/>
            <person name="Zhang Y.Z."/>
        </authorList>
    </citation>
    <scope>NUCLEOTIDE SEQUENCE [LARGE SCALE GENOMIC DNA]</scope>
    <source>
        <strain evidence="2">JCM 12485 / KCTC 12276 / FR1064</strain>
    </source>
</reference>
<dbReference type="HOGENOM" id="CLU_185798_0_0_6"/>
<evidence type="ECO:0000313" key="2">
    <source>
        <dbReference type="Proteomes" id="UP000009282"/>
    </source>
</evidence>
<accession>G4QL66</accession>
<dbReference type="Proteomes" id="UP000009282">
    <property type="component" value="Chromosome"/>
</dbReference>
<protein>
    <submittedName>
        <fullName evidence="1">Uncharacterized protein</fullName>
    </submittedName>
</protein>
<proteinExistence type="predicted"/>
<keyword evidence="2" id="KW-1185">Reference proteome</keyword>
<name>G4QL66_GLANF</name>
<organism evidence="1 2">
    <name type="scientific">Glaciecola nitratireducens (strain JCM 12485 / KCTC 12276 / FR1064)</name>
    <dbReference type="NCBI Taxonomy" id="1085623"/>
    <lineage>
        <taxon>Bacteria</taxon>
        <taxon>Pseudomonadati</taxon>
        <taxon>Pseudomonadota</taxon>
        <taxon>Gammaproteobacteria</taxon>
        <taxon>Alteromonadales</taxon>
        <taxon>Alteromonadaceae</taxon>
        <taxon>Brumicola</taxon>
    </lineage>
</organism>
<gene>
    <name evidence="1" type="ordered locus">GNIT_1418</name>
</gene>
<evidence type="ECO:0000313" key="1">
    <source>
        <dbReference type="EMBL" id="AEP29537.1"/>
    </source>
</evidence>
<dbReference type="eggNOG" id="ENOG5032T5R">
    <property type="taxonomic scope" value="Bacteria"/>
</dbReference>
<dbReference type="OrthoDB" id="5770315at2"/>
<sequence length="94" mass="10334">MQVDKAKKRIAKQVNKGFKGYPLISISYFGNDPTCASVVVVQFTAQEGDEVQEERFTSQSDARNDETIQTALIKIIDRADAVSVLQDTAVGIII</sequence>
<dbReference type="STRING" id="1085623.GNIT_1418"/>
<dbReference type="KEGG" id="gni:GNIT_1418"/>
<dbReference type="AlphaFoldDB" id="G4QL66"/>
<dbReference type="EMBL" id="CP003060">
    <property type="protein sequence ID" value="AEP29537.1"/>
    <property type="molecule type" value="Genomic_DNA"/>
</dbReference>
<dbReference type="RefSeq" id="WP_014108411.1">
    <property type="nucleotide sequence ID" value="NC_016041.1"/>
</dbReference>